<keyword evidence="13" id="KW-1185">Reference proteome</keyword>
<dbReference type="Gene3D" id="3.40.1380.10">
    <property type="match status" value="1"/>
</dbReference>
<dbReference type="GO" id="GO:0009579">
    <property type="term" value="C:thylakoid"/>
    <property type="evidence" value="ECO:0007669"/>
    <property type="project" value="UniProtKB-SubCell"/>
</dbReference>
<dbReference type="PRINTS" id="PR00126">
    <property type="entry name" value="ATPASEGAMMA"/>
</dbReference>
<gene>
    <name evidence="11 12" type="primary">atpG</name>
    <name evidence="12" type="ORF">SPTER_35310</name>
</gene>
<comment type="function">
    <text evidence="1 11">Produces ATP from ADP in the presence of a proton gradient across the membrane. The gamma chain is believed to be important in regulating ATPase activity and the flow of protons through the CF(0) complex.</text>
</comment>
<dbReference type="InterPro" id="IPR035968">
    <property type="entry name" value="ATP_synth_F1_ATPase_gsu"/>
</dbReference>
<dbReference type="HAMAP" id="MF_00815">
    <property type="entry name" value="ATP_synth_gamma_bact"/>
    <property type="match status" value="1"/>
</dbReference>
<name>A0A517DXM4_9FIRM</name>
<dbReference type="GO" id="GO:0005524">
    <property type="term" value="F:ATP binding"/>
    <property type="evidence" value="ECO:0007669"/>
    <property type="project" value="UniProtKB-UniRule"/>
</dbReference>
<dbReference type="CDD" id="cd12151">
    <property type="entry name" value="F1-ATPase_gamma"/>
    <property type="match status" value="1"/>
</dbReference>
<evidence type="ECO:0000313" key="13">
    <source>
        <dbReference type="Proteomes" id="UP000320776"/>
    </source>
</evidence>
<keyword evidence="7 11" id="KW-0472">Membrane</keyword>
<sequence>MASARDIRRRIKSVKNIQQITKAMKMVAAARLRRAQERAIASKPYTDKIKEVLTSVAANIRDASHPLLEVREVKQTAYLVLSADKGLAGAYSSNLMKEVLPQVRGRDNAKLVTVGRKARDYFKRRGYTIDGEYTGFTEKPSFQDAVMLAQLMAEKFAAGEYDEIYLVYTHFYSPINQKPTTIKLLPLAGIGEGDQTPQTEYLFEPSAAEVLGLLLPRYLETVIYGALLQAAASELGARMTAMGSATDNAQELISKLTLNYNKVRQATITREISEIVGGAEALK</sequence>
<keyword evidence="4 11" id="KW-0813">Transport</keyword>
<dbReference type="PROSITE" id="PS00153">
    <property type="entry name" value="ATPASE_GAMMA"/>
    <property type="match status" value="1"/>
</dbReference>
<proteinExistence type="inferred from homology"/>
<dbReference type="PANTHER" id="PTHR11693">
    <property type="entry name" value="ATP SYNTHASE GAMMA CHAIN"/>
    <property type="match status" value="1"/>
</dbReference>
<evidence type="ECO:0000256" key="1">
    <source>
        <dbReference type="ARBA" id="ARBA00003456"/>
    </source>
</evidence>
<dbReference type="GO" id="GO:0005886">
    <property type="term" value="C:plasma membrane"/>
    <property type="evidence" value="ECO:0007669"/>
    <property type="project" value="UniProtKB-SubCell"/>
</dbReference>
<evidence type="ECO:0000256" key="3">
    <source>
        <dbReference type="ARBA" id="ARBA00007681"/>
    </source>
</evidence>
<accession>A0A517DXM4</accession>
<evidence type="ECO:0000256" key="2">
    <source>
        <dbReference type="ARBA" id="ARBA00004170"/>
    </source>
</evidence>
<dbReference type="NCBIfam" id="TIGR01146">
    <property type="entry name" value="ATPsyn_F1gamma"/>
    <property type="match status" value="1"/>
</dbReference>
<organism evidence="12 13">
    <name type="scientific">Sporomusa termitida</name>
    <dbReference type="NCBI Taxonomy" id="2377"/>
    <lineage>
        <taxon>Bacteria</taxon>
        <taxon>Bacillati</taxon>
        <taxon>Bacillota</taxon>
        <taxon>Negativicutes</taxon>
        <taxon>Selenomonadales</taxon>
        <taxon>Sporomusaceae</taxon>
        <taxon>Sporomusa</taxon>
    </lineage>
</organism>
<keyword evidence="8 11" id="KW-0139">CF(1)</keyword>
<evidence type="ECO:0000256" key="11">
    <source>
        <dbReference type="HAMAP-Rule" id="MF_00815"/>
    </source>
</evidence>
<evidence type="ECO:0000256" key="6">
    <source>
        <dbReference type="ARBA" id="ARBA00023065"/>
    </source>
</evidence>
<keyword evidence="6 11" id="KW-0406">Ion transport</keyword>
<comment type="similarity">
    <text evidence="3 11">Belongs to the ATPase gamma chain family.</text>
</comment>
<dbReference type="AlphaFoldDB" id="A0A517DXM4"/>
<dbReference type="Pfam" id="PF00231">
    <property type="entry name" value="ATP-synt"/>
    <property type="match status" value="1"/>
</dbReference>
<evidence type="ECO:0000313" key="12">
    <source>
        <dbReference type="EMBL" id="QDR82110.1"/>
    </source>
</evidence>
<dbReference type="EMBL" id="CP036259">
    <property type="protein sequence ID" value="QDR82110.1"/>
    <property type="molecule type" value="Genomic_DNA"/>
</dbReference>
<dbReference type="GO" id="GO:0046933">
    <property type="term" value="F:proton-transporting ATP synthase activity, rotational mechanism"/>
    <property type="evidence" value="ECO:0007669"/>
    <property type="project" value="UniProtKB-UniRule"/>
</dbReference>
<evidence type="ECO:0000256" key="4">
    <source>
        <dbReference type="ARBA" id="ARBA00022448"/>
    </source>
</evidence>
<keyword evidence="9 11" id="KW-0066">ATP synthesis</keyword>
<dbReference type="InterPro" id="IPR023632">
    <property type="entry name" value="ATP_synth_F1_gsu_CS"/>
</dbReference>
<comment type="subunit">
    <text evidence="11">F-type ATPases have 2 components, CF(1) - the catalytic core - and CF(0) - the membrane proton channel. CF(1) has five subunits: alpha(3), beta(3), gamma(1), delta(1), epsilon(1). CF(0) has three main subunits: a, b and c.</text>
</comment>
<comment type="subcellular location">
    <subcellularLocation>
        <location evidence="11">Cell membrane</location>
        <topology evidence="11">Peripheral membrane protein</topology>
    </subcellularLocation>
    <subcellularLocation>
        <location evidence="2">Membrane</location>
        <topology evidence="2">Peripheral membrane protein</topology>
    </subcellularLocation>
    <subcellularLocation>
        <location evidence="10">Thylakoid</location>
    </subcellularLocation>
</comment>
<evidence type="ECO:0000256" key="8">
    <source>
        <dbReference type="ARBA" id="ARBA00023196"/>
    </source>
</evidence>
<dbReference type="KEGG" id="sted:SPTER_35310"/>
<dbReference type="Gene3D" id="1.10.287.80">
    <property type="entry name" value="ATP synthase, gamma subunit, helix hairpin domain"/>
    <property type="match status" value="1"/>
</dbReference>
<evidence type="ECO:0000256" key="9">
    <source>
        <dbReference type="ARBA" id="ARBA00023310"/>
    </source>
</evidence>
<dbReference type="PANTHER" id="PTHR11693:SF22">
    <property type="entry name" value="ATP SYNTHASE SUBUNIT GAMMA, MITOCHONDRIAL"/>
    <property type="match status" value="1"/>
</dbReference>
<keyword evidence="5 11" id="KW-0375">Hydrogen ion transport</keyword>
<protein>
    <recommendedName>
        <fullName evidence="11">ATP synthase gamma chain</fullName>
    </recommendedName>
    <alternativeName>
        <fullName evidence="11">ATP synthase F1 sector gamma subunit</fullName>
    </alternativeName>
    <alternativeName>
        <fullName evidence="11">F-ATPase gamma subunit</fullName>
    </alternativeName>
</protein>
<dbReference type="GO" id="GO:0042777">
    <property type="term" value="P:proton motive force-driven plasma membrane ATP synthesis"/>
    <property type="evidence" value="ECO:0007669"/>
    <property type="project" value="UniProtKB-UniRule"/>
</dbReference>
<evidence type="ECO:0000256" key="10">
    <source>
        <dbReference type="ARBA" id="ARBA00060385"/>
    </source>
</evidence>
<evidence type="ECO:0000256" key="5">
    <source>
        <dbReference type="ARBA" id="ARBA00022781"/>
    </source>
</evidence>
<reference evidence="12 13" key="1">
    <citation type="submission" date="2019-02" db="EMBL/GenBank/DDBJ databases">
        <title>Closed genome of Sporomusa termitida DSM 4440.</title>
        <authorList>
            <person name="Poehlein A."/>
            <person name="Daniel R."/>
        </authorList>
    </citation>
    <scope>NUCLEOTIDE SEQUENCE [LARGE SCALE GENOMIC DNA]</scope>
    <source>
        <strain evidence="12 13">DSM 4440</strain>
    </source>
</reference>
<dbReference type="SUPFAM" id="SSF52943">
    <property type="entry name" value="ATP synthase (F1-ATPase), gamma subunit"/>
    <property type="match status" value="1"/>
</dbReference>
<dbReference type="Proteomes" id="UP000320776">
    <property type="component" value="Chromosome"/>
</dbReference>
<dbReference type="OrthoDB" id="9812769at2"/>
<dbReference type="FunFam" id="1.10.287.80:FF:000003">
    <property type="entry name" value="ATP synthase gamma chain, chloroplastic"/>
    <property type="match status" value="1"/>
</dbReference>
<dbReference type="InterPro" id="IPR000131">
    <property type="entry name" value="ATP_synth_F1_gsu"/>
</dbReference>
<keyword evidence="11" id="KW-1003">Cell membrane</keyword>
<dbReference type="RefSeq" id="WP_144351531.1">
    <property type="nucleotide sequence ID" value="NZ_CP036259.1"/>
</dbReference>
<evidence type="ECO:0000256" key="7">
    <source>
        <dbReference type="ARBA" id="ARBA00023136"/>
    </source>
</evidence>
<dbReference type="GO" id="GO:0045259">
    <property type="term" value="C:proton-transporting ATP synthase complex"/>
    <property type="evidence" value="ECO:0007669"/>
    <property type="project" value="UniProtKB-KW"/>
</dbReference>